<keyword evidence="2" id="KW-0560">Oxidoreductase</keyword>
<dbReference type="Gene3D" id="3.40.50.720">
    <property type="entry name" value="NAD(P)-binding Rossmann-like Domain"/>
    <property type="match status" value="1"/>
</dbReference>
<evidence type="ECO:0000256" key="3">
    <source>
        <dbReference type="ARBA" id="ARBA00023027"/>
    </source>
</evidence>
<evidence type="ECO:0000313" key="6">
    <source>
        <dbReference type="EMBL" id="MDH6280759.1"/>
    </source>
</evidence>
<dbReference type="PANTHER" id="PTHR43580:SF2">
    <property type="entry name" value="CYTOKINE-LIKE NUCLEAR FACTOR N-PAC"/>
    <property type="match status" value="1"/>
</dbReference>
<dbReference type="PIRSF" id="PIRSF000103">
    <property type="entry name" value="HIBADH"/>
    <property type="match status" value="1"/>
</dbReference>
<proteinExistence type="inferred from homology"/>
<keyword evidence="7" id="KW-1185">Reference proteome</keyword>
<dbReference type="RefSeq" id="WP_280760104.1">
    <property type="nucleotide sequence ID" value="NZ_JARXVC010000004.1"/>
</dbReference>
<dbReference type="Pfam" id="PF14833">
    <property type="entry name" value="NAD_binding_11"/>
    <property type="match status" value="1"/>
</dbReference>
<dbReference type="InterPro" id="IPR008927">
    <property type="entry name" value="6-PGluconate_DH-like_C_sf"/>
</dbReference>
<comment type="similarity">
    <text evidence="1">Belongs to the HIBADH-related family.</text>
</comment>
<dbReference type="SUPFAM" id="SSF48179">
    <property type="entry name" value="6-phosphogluconate dehydrogenase C-terminal domain-like"/>
    <property type="match status" value="1"/>
</dbReference>
<evidence type="ECO:0000256" key="1">
    <source>
        <dbReference type="ARBA" id="ARBA00009080"/>
    </source>
</evidence>
<protein>
    <submittedName>
        <fullName evidence="6">3-hydroxyisobutyrate dehydrogenase-like beta-hydroxyacid dehydrogenase</fullName>
    </submittedName>
</protein>
<dbReference type="PANTHER" id="PTHR43580">
    <property type="entry name" value="OXIDOREDUCTASE GLYR1-RELATED"/>
    <property type="match status" value="1"/>
</dbReference>
<name>A0ABT6M8W8_9NOCA</name>
<dbReference type="InterPro" id="IPR051265">
    <property type="entry name" value="HIBADH-related_NP60_sf"/>
</dbReference>
<dbReference type="EMBL" id="JARXVC010000004">
    <property type="protein sequence ID" value="MDH6280759.1"/>
    <property type="molecule type" value="Genomic_DNA"/>
</dbReference>
<gene>
    <name evidence="6" type="ORF">M2280_001972</name>
</gene>
<feature type="domain" description="6-phosphogluconate dehydrogenase NADP-binding" evidence="4">
    <location>
        <begin position="12"/>
        <end position="166"/>
    </location>
</feature>
<comment type="caution">
    <text evidence="6">The sequence shown here is derived from an EMBL/GenBank/DDBJ whole genome shotgun (WGS) entry which is preliminary data.</text>
</comment>
<sequence>MTALSLPEVAVDIGFLGMGTMGRPMARNLARADYDVTVWNRSPGKAASVVDYGASEAPDLSDVLHKSIVCSALADDRAFADSVLSTSSLQAAKPGSVHVNLATVSPGMSAEAESRLAERGIFYVAAPVFGRAEVAEAGELTVLVAGDSHAIDEVTPLLDVIGRRTWRVGDDPKQANVVKILGNYLVATAIQSMAEATTVAEKVGGSPELLMKIMNDSLFPGGVYEGYGTMIAQRRYEPAGFRLPLGLKDVRLALSQANDVNMGLPFGSVLENVFLDALAHGQAEQDWSAITEATRRRAGLDVGRP</sequence>
<dbReference type="SUPFAM" id="SSF51735">
    <property type="entry name" value="NAD(P)-binding Rossmann-fold domains"/>
    <property type="match status" value="1"/>
</dbReference>
<keyword evidence="3" id="KW-0520">NAD</keyword>
<reference evidence="6 7" key="1">
    <citation type="submission" date="2023-04" db="EMBL/GenBank/DDBJ databases">
        <title>Forest soil microbial communities from Buena Vista Peninsula, Colon Province, Panama.</title>
        <authorList>
            <person name="Bouskill N."/>
        </authorList>
    </citation>
    <scope>NUCLEOTIDE SEQUENCE [LARGE SCALE GENOMIC DNA]</scope>
    <source>
        <strain evidence="6 7">CFH S0262</strain>
    </source>
</reference>
<dbReference type="Gene3D" id="1.10.1040.10">
    <property type="entry name" value="N-(1-d-carboxylethyl)-l-norvaline Dehydrogenase, domain 2"/>
    <property type="match status" value="1"/>
</dbReference>
<dbReference type="InterPro" id="IPR015815">
    <property type="entry name" value="HIBADH-related"/>
</dbReference>
<dbReference type="InterPro" id="IPR013328">
    <property type="entry name" value="6PGD_dom2"/>
</dbReference>
<dbReference type="InterPro" id="IPR006115">
    <property type="entry name" value="6PGDH_NADP-bd"/>
</dbReference>
<dbReference type="InterPro" id="IPR036291">
    <property type="entry name" value="NAD(P)-bd_dom_sf"/>
</dbReference>
<dbReference type="Pfam" id="PF03446">
    <property type="entry name" value="NAD_binding_2"/>
    <property type="match status" value="1"/>
</dbReference>
<organism evidence="6 7">
    <name type="scientific">Prescottella agglutinans</name>
    <dbReference type="NCBI Taxonomy" id="1644129"/>
    <lineage>
        <taxon>Bacteria</taxon>
        <taxon>Bacillati</taxon>
        <taxon>Actinomycetota</taxon>
        <taxon>Actinomycetes</taxon>
        <taxon>Mycobacteriales</taxon>
        <taxon>Nocardiaceae</taxon>
        <taxon>Prescottella</taxon>
    </lineage>
</organism>
<dbReference type="InterPro" id="IPR029154">
    <property type="entry name" value="HIBADH-like_NADP-bd"/>
</dbReference>
<evidence type="ECO:0000256" key="2">
    <source>
        <dbReference type="ARBA" id="ARBA00023002"/>
    </source>
</evidence>
<evidence type="ECO:0000313" key="7">
    <source>
        <dbReference type="Proteomes" id="UP001160334"/>
    </source>
</evidence>
<accession>A0ABT6M8W8</accession>
<dbReference type="Proteomes" id="UP001160334">
    <property type="component" value="Unassembled WGS sequence"/>
</dbReference>
<evidence type="ECO:0000259" key="4">
    <source>
        <dbReference type="Pfam" id="PF03446"/>
    </source>
</evidence>
<evidence type="ECO:0000259" key="5">
    <source>
        <dbReference type="Pfam" id="PF14833"/>
    </source>
</evidence>
<feature type="domain" description="3-hydroxyisobutyrate dehydrogenase-like NAD-binding" evidence="5">
    <location>
        <begin position="175"/>
        <end position="292"/>
    </location>
</feature>